<dbReference type="Proteomes" id="UP000077407">
    <property type="component" value="Unassembled WGS sequence"/>
</dbReference>
<dbReference type="OrthoDB" id="5134836at2"/>
<dbReference type="Gene3D" id="3.40.50.1220">
    <property type="entry name" value="TPP-binding domain"/>
    <property type="match status" value="1"/>
</dbReference>
<dbReference type="Pfam" id="PF20720">
    <property type="entry name" value="nSTAND3"/>
    <property type="match status" value="1"/>
</dbReference>
<accession>A0A168LQQ2</accession>
<dbReference type="EMBL" id="LITT01000058">
    <property type="protein sequence ID" value="OAA83567.1"/>
    <property type="molecule type" value="Genomic_DNA"/>
</dbReference>
<organism evidence="2 3">
    <name type="scientific">Clostridium ljungdahlii</name>
    <dbReference type="NCBI Taxonomy" id="1538"/>
    <lineage>
        <taxon>Bacteria</taxon>
        <taxon>Bacillati</taxon>
        <taxon>Bacillota</taxon>
        <taxon>Clostridia</taxon>
        <taxon>Eubacteriales</taxon>
        <taxon>Clostridiaceae</taxon>
        <taxon>Clostridium</taxon>
    </lineage>
</organism>
<dbReference type="InterPro" id="IPR027417">
    <property type="entry name" value="P-loop_NTPase"/>
</dbReference>
<evidence type="ECO:0000313" key="2">
    <source>
        <dbReference type="EMBL" id="OAA83567.1"/>
    </source>
</evidence>
<sequence>MTNVESSLSDLTNEIKVHGAIVIVGAGISFEAGLPLYNQLAPLIWQVVDEFPSIKDMYKRDRTLPAKLIIGNSIENLKNAFNFIENNVEAVLRFKELFKILNDKHHKNPSISHQYLCQLIHAGYIKIVVSFNWDDLLEMAWEQLYGTQINDNKNNLLKPHGDVRNVNSKWIFPNSSGEISVSDKKSISLASENTPCTFIILGYSESDPNIVDQLIEPNEVKNKVFRISPSAIDSIPLMASEALNSIVNNLLPKVTDHWIHLDFSNQVGLEHAIMGYRLRESDVLACPKLPQFSEAKYKLEQAHSVIIESDPGCGKSITAYQLAYDFLISGWEVIKYDNTKIISCSDVKLKNNGYKTVYIIDDAQQLDKGVINKLLGYANNTRKIIITQTHTFEFPSESVSISKEQSVKTIYNHYLKNKSTIVPIVAKINKKVNRKIGDLYMDTPFEYILNLASHESTPWLFNYSLRGGWENTKNQYSIAKEYKCSDILLTLIAFKQIISLDKPVEKNWLIESVQIWKYNSDWCNKCLNFMFREKMILSLNEIRTMHLQAAIRIVICFVENHSVEECQPLFKLIKSEMLNKNTPLQGVLWFFNLLFGFETKYKILYNILNKEYCYSLLDRCMVQTDSSSILYGIYVIDNVIHRDGQIKYREICKKYNNTLKLWMEQVNNNTAYSLSLILNDMINEDKDWKVKWVECLNISSIFQNLRNINTKYLYDWASFIDRLSACQKRNWKNKFYLELPKREIELSLSKTIYTDISGMMKMIYTLLQFDKAYGHKKFIDCLPIISQALHHNFSDVLADLGLDFLMFICGENLFGIGHPDKLQKQSTKAFINCIKPEMISSCLLTKTPRDYERLYRFIFEIHCYDPEKMKIAVQTIDFKILDEYTVDLWKTQPREFSMLINMISMFRLKEVDDWIFSHCKDMDFLRPTLVAISPQTVEQFLNENKEIFLVEDKQNLWSLSACAVKKLKAYDKNVCKEVIHKNGTRIKKSLLELTPLDWEDYFKFFSQLIKADLTFVNSIFEEINLENLKIIWIDKMNSTQYPDNKQKKALQGFKRLLVIIQNATDDIELNKVIICLKSEVNERLINAH</sequence>
<feature type="domain" description="Novel STAND NTPase 3" evidence="1">
    <location>
        <begin position="290"/>
        <end position="363"/>
    </location>
</feature>
<dbReference type="SUPFAM" id="SSF52467">
    <property type="entry name" value="DHS-like NAD/FAD-binding domain"/>
    <property type="match status" value="1"/>
</dbReference>
<dbReference type="SUPFAM" id="SSF52540">
    <property type="entry name" value="P-loop containing nucleoside triphosphate hydrolases"/>
    <property type="match status" value="1"/>
</dbReference>
<evidence type="ECO:0000313" key="3">
    <source>
        <dbReference type="Proteomes" id="UP000077407"/>
    </source>
</evidence>
<gene>
    <name evidence="2" type="ORF">WY13_03354</name>
</gene>
<dbReference type="InterPro" id="IPR049050">
    <property type="entry name" value="nSTAND3"/>
</dbReference>
<dbReference type="InterPro" id="IPR029035">
    <property type="entry name" value="DHS-like_NAD/FAD-binding_dom"/>
</dbReference>
<proteinExistence type="predicted"/>
<comment type="caution">
    <text evidence="2">The sequence shown here is derived from an EMBL/GenBank/DDBJ whole genome shotgun (WGS) entry which is preliminary data.</text>
</comment>
<dbReference type="RefSeq" id="WP_063556642.1">
    <property type="nucleotide sequence ID" value="NZ_LITT01000058.1"/>
</dbReference>
<dbReference type="AlphaFoldDB" id="A0A168LQQ2"/>
<dbReference type="PATRIC" id="fig|1538.10.peg.3412"/>
<protein>
    <recommendedName>
        <fullName evidence="1">Novel STAND NTPase 3 domain-containing protein</fullName>
    </recommendedName>
</protein>
<name>A0A168LQQ2_9CLOT</name>
<evidence type="ECO:0000259" key="1">
    <source>
        <dbReference type="Pfam" id="PF20720"/>
    </source>
</evidence>
<reference evidence="2 3" key="1">
    <citation type="journal article" date="2015" name="Biotechnol. Bioeng.">
        <title>Genome sequence and phenotypic characterization of Caulobacter segnis.</title>
        <authorList>
            <person name="Patel S."/>
            <person name="Fletcher B."/>
            <person name="Scott D.C."/>
            <person name="Ely B."/>
        </authorList>
    </citation>
    <scope>NUCLEOTIDE SEQUENCE [LARGE SCALE GENOMIC DNA]</scope>
    <source>
        <strain evidence="2 3">ERI-2</strain>
    </source>
</reference>